<gene>
    <name evidence="1" type="ORF">PROFUN_07113</name>
</gene>
<reference evidence="1 2" key="1">
    <citation type="journal article" date="2018" name="Genome Biol. Evol.">
        <title>Multiple Roots of Fruiting Body Formation in Amoebozoa.</title>
        <authorList>
            <person name="Hillmann F."/>
            <person name="Forbes G."/>
            <person name="Novohradska S."/>
            <person name="Ferling I."/>
            <person name="Riege K."/>
            <person name="Groth M."/>
            <person name="Westermann M."/>
            <person name="Marz M."/>
            <person name="Spaller T."/>
            <person name="Winckler T."/>
            <person name="Schaap P."/>
            <person name="Glockner G."/>
        </authorList>
    </citation>
    <scope>NUCLEOTIDE SEQUENCE [LARGE SCALE GENOMIC DNA]</scope>
    <source>
        <strain evidence="1 2">Jena</strain>
    </source>
</reference>
<evidence type="ECO:0000313" key="1">
    <source>
        <dbReference type="EMBL" id="PRP85166.1"/>
    </source>
</evidence>
<sequence length="86" mass="10158">MIELLLFGCCFCCYKTRVGIRINLLIYPSDTWLAIYIRNTDLDIENLDFWIPVSMLRYAEQIQSSVFSHKWYPLHDLQLPCDPVGK</sequence>
<dbReference type="Proteomes" id="UP000241769">
    <property type="component" value="Unassembled WGS sequence"/>
</dbReference>
<name>A0A2P6NMH5_9EUKA</name>
<evidence type="ECO:0000313" key="2">
    <source>
        <dbReference type="Proteomes" id="UP000241769"/>
    </source>
</evidence>
<dbReference type="InParanoid" id="A0A2P6NMH5"/>
<comment type="caution">
    <text evidence="1">The sequence shown here is derived from an EMBL/GenBank/DDBJ whole genome shotgun (WGS) entry which is preliminary data.</text>
</comment>
<dbReference type="AlphaFoldDB" id="A0A2P6NMH5"/>
<organism evidence="1 2">
    <name type="scientific">Planoprotostelium fungivorum</name>
    <dbReference type="NCBI Taxonomy" id="1890364"/>
    <lineage>
        <taxon>Eukaryota</taxon>
        <taxon>Amoebozoa</taxon>
        <taxon>Evosea</taxon>
        <taxon>Variosea</taxon>
        <taxon>Cavosteliida</taxon>
        <taxon>Cavosteliaceae</taxon>
        <taxon>Planoprotostelium</taxon>
    </lineage>
</organism>
<protein>
    <submittedName>
        <fullName evidence="1">Uncharacterized protein</fullName>
    </submittedName>
</protein>
<dbReference type="EMBL" id="MDYQ01000049">
    <property type="protein sequence ID" value="PRP85166.1"/>
    <property type="molecule type" value="Genomic_DNA"/>
</dbReference>
<accession>A0A2P6NMH5</accession>
<keyword evidence="2" id="KW-1185">Reference proteome</keyword>
<proteinExistence type="predicted"/>